<keyword evidence="3" id="KW-0378">Hydrolase</keyword>
<evidence type="ECO:0000313" key="7">
    <source>
        <dbReference type="EMBL" id="MXR68918.1"/>
    </source>
</evidence>
<name>A0A6L7I0J1_9GAMM</name>
<dbReference type="EMBL" id="WRPA01000007">
    <property type="protein sequence ID" value="MXR68918.1"/>
    <property type="molecule type" value="Genomic_DNA"/>
</dbReference>
<keyword evidence="4" id="KW-0720">Serine protease</keyword>
<feature type="domain" description="Peptidase S9 prolyl oligopeptidase catalytic" evidence="5">
    <location>
        <begin position="469"/>
        <end position="684"/>
    </location>
</feature>
<dbReference type="InterPro" id="IPR001375">
    <property type="entry name" value="Peptidase_S9_cat"/>
</dbReference>
<evidence type="ECO:0000259" key="6">
    <source>
        <dbReference type="Pfam" id="PF02897"/>
    </source>
</evidence>
<dbReference type="AlphaFoldDB" id="A0A6L7I0J1"/>
<dbReference type="InterPro" id="IPR051543">
    <property type="entry name" value="Serine_Peptidase_S9A"/>
</dbReference>
<reference evidence="7 8" key="1">
    <citation type="submission" date="2019-12" db="EMBL/GenBank/DDBJ databases">
        <title>Shewanella insulae sp. nov., isolated from a tidal flat.</title>
        <authorList>
            <person name="Yoon J.-H."/>
        </authorList>
    </citation>
    <scope>NUCLEOTIDE SEQUENCE [LARGE SCALE GENOMIC DNA]</scope>
    <source>
        <strain evidence="7 8">JBTF-M18</strain>
    </source>
</reference>
<dbReference type="PRINTS" id="PR00862">
    <property type="entry name" value="PROLIGOPTASE"/>
</dbReference>
<organism evidence="7 8">
    <name type="scientific">Shewanella insulae</name>
    <dbReference type="NCBI Taxonomy" id="2681496"/>
    <lineage>
        <taxon>Bacteria</taxon>
        <taxon>Pseudomonadati</taxon>
        <taxon>Pseudomonadota</taxon>
        <taxon>Gammaproteobacteria</taxon>
        <taxon>Alteromonadales</taxon>
        <taxon>Shewanellaceae</taxon>
        <taxon>Shewanella</taxon>
    </lineage>
</organism>
<dbReference type="FunFam" id="3.40.50.1820:FF:000005">
    <property type="entry name" value="Prolyl endopeptidase"/>
    <property type="match status" value="1"/>
</dbReference>
<dbReference type="InterPro" id="IPR029058">
    <property type="entry name" value="AB_hydrolase_fold"/>
</dbReference>
<dbReference type="PANTHER" id="PTHR11757:SF19">
    <property type="entry name" value="PROLYL ENDOPEPTIDASE-LIKE"/>
    <property type="match status" value="1"/>
</dbReference>
<keyword evidence="2" id="KW-0645">Protease</keyword>
<dbReference type="Gene3D" id="2.130.10.120">
    <property type="entry name" value="Prolyl oligopeptidase, N-terminal domain"/>
    <property type="match status" value="1"/>
</dbReference>
<dbReference type="RefSeq" id="WP_160795623.1">
    <property type="nucleotide sequence ID" value="NZ_WRPA01000007.1"/>
</dbReference>
<gene>
    <name evidence="7" type="ORF">GNT65_09590</name>
</gene>
<dbReference type="GO" id="GO:0006508">
    <property type="term" value="P:proteolysis"/>
    <property type="evidence" value="ECO:0007669"/>
    <property type="project" value="UniProtKB-KW"/>
</dbReference>
<dbReference type="GO" id="GO:0004252">
    <property type="term" value="F:serine-type endopeptidase activity"/>
    <property type="evidence" value="ECO:0007669"/>
    <property type="project" value="InterPro"/>
</dbReference>
<dbReference type="Proteomes" id="UP000474778">
    <property type="component" value="Unassembled WGS sequence"/>
</dbReference>
<dbReference type="SUPFAM" id="SSF53474">
    <property type="entry name" value="alpha/beta-Hydrolases"/>
    <property type="match status" value="1"/>
</dbReference>
<comment type="caution">
    <text evidence="7">The sequence shown here is derived from an EMBL/GenBank/DDBJ whole genome shotgun (WGS) entry which is preliminary data.</text>
</comment>
<dbReference type="PANTHER" id="PTHR11757">
    <property type="entry name" value="PROTEASE FAMILY S9A OLIGOPEPTIDASE"/>
    <property type="match status" value="1"/>
</dbReference>
<comment type="similarity">
    <text evidence="1">Belongs to the peptidase S9A family.</text>
</comment>
<dbReference type="Gene3D" id="3.40.50.1820">
    <property type="entry name" value="alpha/beta hydrolase"/>
    <property type="match status" value="1"/>
</dbReference>
<evidence type="ECO:0000256" key="2">
    <source>
        <dbReference type="ARBA" id="ARBA00022670"/>
    </source>
</evidence>
<feature type="domain" description="Peptidase S9A N-terminal" evidence="6">
    <location>
        <begin position="6"/>
        <end position="403"/>
    </location>
</feature>
<evidence type="ECO:0000256" key="1">
    <source>
        <dbReference type="ARBA" id="ARBA00005228"/>
    </source>
</evidence>
<proteinExistence type="inferred from homology"/>
<evidence type="ECO:0000256" key="3">
    <source>
        <dbReference type="ARBA" id="ARBA00022801"/>
    </source>
</evidence>
<dbReference type="SUPFAM" id="SSF50993">
    <property type="entry name" value="Peptidase/esterase 'gauge' domain"/>
    <property type="match status" value="1"/>
</dbReference>
<evidence type="ECO:0000313" key="8">
    <source>
        <dbReference type="Proteomes" id="UP000474778"/>
    </source>
</evidence>
<dbReference type="Pfam" id="PF02897">
    <property type="entry name" value="Peptidase_S9_N"/>
    <property type="match status" value="1"/>
</dbReference>
<keyword evidence="8" id="KW-1185">Reference proteome</keyword>
<accession>A0A6L7I0J1</accession>
<protein>
    <submittedName>
        <fullName evidence="7">Prolyl oligopeptidase family serine peptidase</fullName>
    </submittedName>
</protein>
<evidence type="ECO:0000256" key="4">
    <source>
        <dbReference type="ARBA" id="ARBA00022825"/>
    </source>
</evidence>
<dbReference type="InterPro" id="IPR023302">
    <property type="entry name" value="Pept_S9A_N"/>
</dbReference>
<dbReference type="InterPro" id="IPR002470">
    <property type="entry name" value="Peptidase_S9A"/>
</dbReference>
<dbReference type="Pfam" id="PF00326">
    <property type="entry name" value="Peptidase_S9"/>
    <property type="match status" value="1"/>
</dbReference>
<sequence length="686" mass="79009">MSGIKPPIARKQSHPLRHHGIERIDDYYWLRDDERQSPEVLAHLQAENAYHKACFAPFEPLQQTLFQELIGRVDRDESSVPYRWHGHWYYKRYRGDDEYPLFGRKRELEGEEQLLLDANQRAHGKEFYSLGSLSLSPDETLLAISEDTLSRRIYTISIKRLDQENWLEDSLTDTDGEIVWANDNRHLFYIAKDPQTLLGNRVFCHRLGDPQANDRLVYQEPDDSFYLSIGKSLDESRILLTHESTLTSEVSILDANRPETYFKPLLPREAGHEYSVAKRGEEYYIITNWQAVNFRLMKATESSFADKRSWQEIIPADESCRLEDLLVLKDYLVVQYREQGLSQIRIMPLNGAPAYELDFDDAAYVVGLDVNPTQDSHHLRIYYASPSTPESIYQVDLTQANSRRLLKQERVLGGFDSQHYQTERLFIDARDGAKVPVTLVYRKDKFRQDGSNPLYQYGYGAYGYTIEPDFDSAILSLLDRGVVYAVAHIRGGEMLGRPWYDAGRLMHKQNSFNDFIDVTLALVKLGYCARDKVVASGGSAGGLLMGAMINQAPQHYLAVAAHVPFVDVVTTMLDESLPLTTNEYDEWGNPNQAYAYRYMLSYSPYDNVSRQAYPHLLITTGLHDSQVQYFEPAKWVAKLREYKQDEHLLLFHIDMEAGHGGKSGRYRHYEDTAEEYAFFLGLLGLT</sequence>
<evidence type="ECO:0000259" key="5">
    <source>
        <dbReference type="Pfam" id="PF00326"/>
    </source>
</evidence>